<comment type="pathway">
    <text evidence="3 11">Organic acid metabolism; glycolate biosynthesis; glycolate from 2-phosphoglycolate: step 1/1.</text>
</comment>
<dbReference type="PANTHER" id="PTHR43434:SF1">
    <property type="entry name" value="PHOSPHOGLYCOLATE PHOSPHATASE"/>
    <property type="match status" value="1"/>
</dbReference>
<organism evidence="12 13">
    <name type="scientific">Kluyvera georgiana ATCC 51603</name>
    <dbReference type="NCBI Taxonomy" id="1354264"/>
    <lineage>
        <taxon>Bacteria</taxon>
        <taxon>Pseudomonadati</taxon>
        <taxon>Pseudomonadota</taxon>
        <taxon>Gammaproteobacteria</taxon>
        <taxon>Enterobacterales</taxon>
        <taxon>Enterobacteriaceae</taxon>
        <taxon>Kluyvera</taxon>
    </lineage>
</organism>
<dbReference type="NCBIfam" id="TIGR01509">
    <property type="entry name" value="HAD-SF-IA-v3"/>
    <property type="match status" value="1"/>
</dbReference>
<evidence type="ECO:0000256" key="4">
    <source>
        <dbReference type="ARBA" id="ARBA00006171"/>
    </source>
</evidence>
<dbReference type="Gene3D" id="1.10.150.240">
    <property type="entry name" value="Putative phosphatase, domain 2"/>
    <property type="match status" value="1"/>
</dbReference>
<evidence type="ECO:0000256" key="6">
    <source>
        <dbReference type="ARBA" id="ARBA00022723"/>
    </source>
</evidence>
<dbReference type="SFLD" id="SFLDG01135">
    <property type="entry name" value="C1.5.6:_HAD__Beta-PGM__Phospha"/>
    <property type="match status" value="1"/>
</dbReference>
<dbReference type="InterPro" id="IPR006439">
    <property type="entry name" value="HAD-SF_hydro_IA"/>
</dbReference>
<dbReference type="NCBIfam" id="TIGR01449">
    <property type="entry name" value="PGP_bact"/>
    <property type="match status" value="1"/>
</dbReference>
<name>A0A1B7K7E5_9ENTR</name>
<dbReference type="Proteomes" id="UP000078386">
    <property type="component" value="Unassembled WGS sequence"/>
</dbReference>
<evidence type="ECO:0000313" key="13">
    <source>
        <dbReference type="Proteomes" id="UP000078386"/>
    </source>
</evidence>
<dbReference type="SFLD" id="SFLDG01129">
    <property type="entry name" value="C1.5:_HAD__Beta-PGM__Phosphata"/>
    <property type="match status" value="1"/>
</dbReference>
<evidence type="ECO:0000256" key="7">
    <source>
        <dbReference type="ARBA" id="ARBA00022801"/>
    </source>
</evidence>
<dbReference type="NCBIfam" id="NF009695">
    <property type="entry name" value="PRK13222.1-2"/>
    <property type="match status" value="1"/>
</dbReference>
<evidence type="ECO:0000256" key="10">
    <source>
        <dbReference type="ARBA" id="ARBA00023277"/>
    </source>
</evidence>
<evidence type="ECO:0000256" key="3">
    <source>
        <dbReference type="ARBA" id="ARBA00004818"/>
    </source>
</evidence>
<proteinExistence type="inferred from homology"/>
<dbReference type="FunFam" id="3.40.50.1000:FF:000022">
    <property type="entry name" value="Phosphoglycolate phosphatase"/>
    <property type="match status" value="1"/>
</dbReference>
<keyword evidence="6 11" id="KW-0479">Metal-binding</keyword>
<dbReference type="SFLD" id="SFLDS00003">
    <property type="entry name" value="Haloacid_Dehalogenase"/>
    <property type="match status" value="1"/>
</dbReference>
<comment type="cofactor">
    <cofactor evidence="2 11">
        <name>Mg(2+)</name>
        <dbReference type="ChEBI" id="CHEBI:18420"/>
    </cofactor>
</comment>
<dbReference type="InterPro" id="IPR037512">
    <property type="entry name" value="PGPase_prok"/>
</dbReference>
<dbReference type="RefSeq" id="WP_064541529.1">
    <property type="nucleotide sequence ID" value="NZ_LXEU01000012.1"/>
</dbReference>
<dbReference type="GO" id="GO:0046872">
    <property type="term" value="F:metal ion binding"/>
    <property type="evidence" value="ECO:0007669"/>
    <property type="project" value="UniProtKB-KW"/>
</dbReference>
<gene>
    <name evidence="12" type="ORF">M989_00482</name>
</gene>
<feature type="binding site" evidence="11">
    <location>
        <position position="13"/>
    </location>
    <ligand>
        <name>Mg(2+)</name>
        <dbReference type="ChEBI" id="CHEBI:18420"/>
    </ligand>
</feature>
<dbReference type="GO" id="GO:0005975">
    <property type="term" value="P:carbohydrate metabolic process"/>
    <property type="evidence" value="ECO:0007669"/>
    <property type="project" value="InterPro"/>
</dbReference>
<dbReference type="PANTHER" id="PTHR43434">
    <property type="entry name" value="PHOSPHOGLYCOLATE PHOSPHATASE"/>
    <property type="match status" value="1"/>
</dbReference>
<dbReference type="GO" id="GO:0006281">
    <property type="term" value="P:DNA repair"/>
    <property type="evidence" value="ECO:0007669"/>
    <property type="project" value="TreeGrafter"/>
</dbReference>
<dbReference type="CDD" id="cd16417">
    <property type="entry name" value="HAD_PGPase"/>
    <property type="match status" value="1"/>
</dbReference>
<dbReference type="SUPFAM" id="SSF56784">
    <property type="entry name" value="HAD-like"/>
    <property type="match status" value="1"/>
</dbReference>
<keyword evidence="8 11" id="KW-0460">Magnesium</keyword>
<comment type="function">
    <text evidence="11">Specifically catalyzes the dephosphorylation of 2-phosphoglycolate. Is involved in the dissimilation of the intracellular 2-phosphoglycolate formed during the DNA repair of 3'-phosphoglycolate ends, a major class of DNA lesions induced by oxidative stress.</text>
</comment>
<dbReference type="GO" id="GO:0005829">
    <property type="term" value="C:cytosol"/>
    <property type="evidence" value="ECO:0007669"/>
    <property type="project" value="TreeGrafter"/>
</dbReference>
<comment type="cofactor">
    <cofactor evidence="11">
        <name>chloride</name>
        <dbReference type="ChEBI" id="CHEBI:17996"/>
    </cofactor>
</comment>
<dbReference type="InterPro" id="IPR023214">
    <property type="entry name" value="HAD_sf"/>
</dbReference>
<dbReference type="FunFam" id="1.10.150.240:FF:000003">
    <property type="entry name" value="Phosphoglycolate phosphatase"/>
    <property type="match status" value="1"/>
</dbReference>
<dbReference type="InterPro" id="IPR006549">
    <property type="entry name" value="HAD-SF_hydro_IIIA"/>
</dbReference>
<dbReference type="InterPro" id="IPR036412">
    <property type="entry name" value="HAD-like_sf"/>
</dbReference>
<comment type="subunit">
    <text evidence="11">Monomer.</text>
</comment>
<comment type="catalytic activity">
    <reaction evidence="1 11">
        <text>2-phosphoglycolate + H2O = glycolate + phosphate</text>
        <dbReference type="Rhea" id="RHEA:14369"/>
        <dbReference type="ChEBI" id="CHEBI:15377"/>
        <dbReference type="ChEBI" id="CHEBI:29805"/>
        <dbReference type="ChEBI" id="CHEBI:43474"/>
        <dbReference type="ChEBI" id="CHEBI:58033"/>
        <dbReference type="EC" id="3.1.3.18"/>
    </reaction>
</comment>
<evidence type="ECO:0000256" key="11">
    <source>
        <dbReference type="HAMAP-Rule" id="MF_00495"/>
    </source>
</evidence>
<dbReference type="EMBL" id="LXEU01000012">
    <property type="protein sequence ID" value="OAT55954.1"/>
    <property type="molecule type" value="Genomic_DNA"/>
</dbReference>
<dbReference type="NCBIfam" id="NF009694">
    <property type="entry name" value="PRK13222.1-1"/>
    <property type="match status" value="1"/>
</dbReference>
<sequence>MDKLQSIRGVAFDLDGTLVDSAPGLTAAVDSALYALELPVAGEDRVVTWIGNGADILMERALNWARQERATQRAAQRKPSVDSHDIPQDEQLRVLRRLFDRYYAEFAEEGSFLFPHVEQTLAALHASGLPLAVVTNKPTPFVAPILASLGIDGYFSAVIGGDDVQNKKPHPEPLLKVAETLSITPEALLFVGDSRNDIQAAKAAGCACVGLTYGYNYGEAIALSEPDVVFDHFNQLLPALGLPNSENQESEHD</sequence>
<protein>
    <recommendedName>
        <fullName evidence="5 11">Phosphoglycolate phosphatase</fullName>
        <shortName evidence="11">PGP</shortName>
        <shortName evidence="11">PGPase</shortName>
        <ecNumber evidence="5 11">3.1.3.18</ecNumber>
    </recommendedName>
</protein>
<evidence type="ECO:0000313" key="12">
    <source>
        <dbReference type="EMBL" id="OAT55954.1"/>
    </source>
</evidence>
<reference evidence="12 13" key="1">
    <citation type="submission" date="2016-04" db="EMBL/GenBank/DDBJ databases">
        <title>ATOL: Assembling a taxonomically balanced genome-scale reconstruction of the evolutionary history of the Enterobacteriaceae.</title>
        <authorList>
            <person name="Plunkett G.III."/>
            <person name="Neeno-Eckwall E.C."/>
            <person name="Glasner J.D."/>
            <person name="Perna N.T."/>
        </authorList>
    </citation>
    <scope>NUCLEOTIDE SEQUENCE [LARGE SCALE GENOMIC DNA]</scope>
    <source>
        <strain evidence="12 13">ATCC 51603</strain>
    </source>
</reference>
<evidence type="ECO:0000256" key="9">
    <source>
        <dbReference type="ARBA" id="ARBA00023214"/>
    </source>
</evidence>
<dbReference type="NCBIfam" id="TIGR01662">
    <property type="entry name" value="HAD-SF-IIIA"/>
    <property type="match status" value="1"/>
</dbReference>
<dbReference type="GO" id="GO:0008967">
    <property type="term" value="F:phosphoglycolate phosphatase activity"/>
    <property type="evidence" value="ECO:0007669"/>
    <property type="project" value="UniProtKB-UniRule"/>
</dbReference>
<keyword evidence="10 11" id="KW-0119">Carbohydrate metabolism</keyword>
<accession>A0A1B7K7E5</accession>
<dbReference type="PATRIC" id="fig|1354264.4.peg.503"/>
<feature type="binding site" evidence="11">
    <location>
        <position position="15"/>
    </location>
    <ligand>
        <name>Mg(2+)</name>
        <dbReference type="ChEBI" id="CHEBI:18420"/>
    </ligand>
</feature>
<dbReference type="GO" id="GO:0046295">
    <property type="term" value="P:glycolate biosynthetic process"/>
    <property type="evidence" value="ECO:0007669"/>
    <property type="project" value="UniProtKB-UniRule"/>
</dbReference>
<dbReference type="UniPathway" id="UPA00865">
    <property type="reaction ID" value="UER00834"/>
</dbReference>
<keyword evidence="9 11" id="KW-0868">Chloride</keyword>
<keyword evidence="7 11" id="KW-0378">Hydrolase</keyword>
<evidence type="ECO:0000256" key="2">
    <source>
        <dbReference type="ARBA" id="ARBA00001946"/>
    </source>
</evidence>
<dbReference type="NCBIfam" id="NF009697">
    <property type="entry name" value="PRK13222.1-4"/>
    <property type="match status" value="1"/>
</dbReference>
<dbReference type="InterPro" id="IPR023198">
    <property type="entry name" value="PGP-like_dom2"/>
</dbReference>
<evidence type="ECO:0000256" key="5">
    <source>
        <dbReference type="ARBA" id="ARBA00013078"/>
    </source>
</evidence>
<dbReference type="Pfam" id="PF00702">
    <property type="entry name" value="Hydrolase"/>
    <property type="match status" value="1"/>
</dbReference>
<dbReference type="InterPro" id="IPR050155">
    <property type="entry name" value="HAD-like_hydrolase_sf"/>
</dbReference>
<feature type="active site" description="Nucleophile" evidence="11">
    <location>
        <position position="13"/>
    </location>
</feature>
<comment type="similarity">
    <text evidence="4 11">Belongs to the HAD-like hydrolase superfamily. CbbY/CbbZ/Gph/YieH family.</text>
</comment>
<feature type="binding site" evidence="11">
    <location>
        <position position="193"/>
    </location>
    <ligand>
        <name>Mg(2+)</name>
        <dbReference type="ChEBI" id="CHEBI:18420"/>
    </ligand>
</feature>
<evidence type="ECO:0000256" key="8">
    <source>
        <dbReference type="ARBA" id="ARBA00022842"/>
    </source>
</evidence>
<dbReference type="EC" id="3.1.3.18" evidence="5 11"/>
<comment type="caution">
    <text evidence="12">The sequence shown here is derived from an EMBL/GenBank/DDBJ whole genome shotgun (WGS) entry which is preliminary data.</text>
</comment>
<evidence type="ECO:0000256" key="1">
    <source>
        <dbReference type="ARBA" id="ARBA00000830"/>
    </source>
</evidence>
<dbReference type="PRINTS" id="PR00413">
    <property type="entry name" value="HADHALOGNASE"/>
</dbReference>
<dbReference type="Gene3D" id="3.40.50.1000">
    <property type="entry name" value="HAD superfamily/HAD-like"/>
    <property type="match status" value="1"/>
</dbReference>
<keyword evidence="13" id="KW-1185">Reference proteome</keyword>
<dbReference type="HAMAP" id="MF_00495">
    <property type="entry name" value="GPH_hydrolase_bact"/>
    <property type="match status" value="1"/>
</dbReference>
<dbReference type="AlphaFoldDB" id="A0A1B7K7E5"/>
<dbReference type="NCBIfam" id="TIGR01549">
    <property type="entry name" value="HAD-SF-IA-v1"/>
    <property type="match status" value="1"/>
</dbReference>